<dbReference type="Proteomes" id="UP000322619">
    <property type="component" value="Unassembled WGS sequence"/>
</dbReference>
<name>A0A5D0WUM6_9FIRM</name>
<evidence type="ECO:0000313" key="1">
    <source>
        <dbReference type="EMBL" id="TYC87879.1"/>
    </source>
</evidence>
<reference evidence="1 2" key="1">
    <citation type="submission" date="2019-08" db="EMBL/GenBank/DDBJ databases">
        <title>Isolation and enrichment of carboxydotrophic bacteria from anaerobic sludge for the production of bio-based chemicals from syngas.</title>
        <authorList>
            <person name="Antares A.L."/>
            <person name="Moreira J."/>
            <person name="Diender M."/>
            <person name="Parshina S.N."/>
            <person name="Stams A.J.M."/>
            <person name="Alves M."/>
            <person name="Alves J.I."/>
            <person name="Sousa D.Z."/>
        </authorList>
    </citation>
    <scope>NUCLEOTIDE SEQUENCE [LARGE SCALE GENOMIC DNA]</scope>
    <source>
        <strain evidence="1 2">JM</strain>
    </source>
</reference>
<dbReference type="Pfam" id="PF09719">
    <property type="entry name" value="C_GCAxxG_C_C"/>
    <property type="match status" value="1"/>
</dbReference>
<evidence type="ECO:0000313" key="2">
    <source>
        <dbReference type="Proteomes" id="UP000322619"/>
    </source>
</evidence>
<dbReference type="AlphaFoldDB" id="A0A5D0WUM6"/>
<organism evidence="1 2">
    <name type="scientific">Acetobacterium wieringae</name>
    <dbReference type="NCBI Taxonomy" id="52694"/>
    <lineage>
        <taxon>Bacteria</taxon>
        <taxon>Bacillati</taxon>
        <taxon>Bacillota</taxon>
        <taxon>Clostridia</taxon>
        <taxon>Eubacteriales</taxon>
        <taxon>Eubacteriaceae</taxon>
        <taxon>Acetobacterium</taxon>
    </lineage>
</organism>
<protein>
    <submittedName>
        <fullName evidence="1">C_GCAxxG_C_C family protein</fullName>
    </submittedName>
</protein>
<dbReference type="EMBL" id="VSLA01000003">
    <property type="protein sequence ID" value="TYC87879.1"/>
    <property type="molecule type" value="Genomic_DNA"/>
</dbReference>
<proteinExistence type="predicted"/>
<gene>
    <name evidence="1" type="ORF">FXB42_03145</name>
</gene>
<comment type="caution">
    <text evidence="1">The sequence shown here is derived from an EMBL/GenBank/DDBJ whole genome shotgun (WGS) entry which is preliminary data.</text>
</comment>
<dbReference type="InterPro" id="IPR010181">
    <property type="entry name" value="CGCAxxGCC_motif"/>
</dbReference>
<accession>A0A5D0WUM6</accession>
<sequence>MKMEENKSQLVNDYAIENFKSGLNCAESVYDALLRAGVLDVPRETIAMCTGFGGGIGLVGETCGALSAAVMANSAVYGRKDPWSIDAEIRGPEVGQKYYRRYNNLVGEFCKANGGATCRGICEPFEDWNGKDRRLHCMKMVGTTAQLAYKYLQIPQNEAFELPYGEKMSDNNKK</sequence>
<dbReference type="NCBIfam" id="TIGR01909">
    <property type="entry name" value="C_GCAxxG_C_C"/>
    <property type="match status" value="1"/>
</dbReference>